<feature type="transmembrane region" description="Helical" evidence="7">
    <location>
        <begin position="219"/>
        <end position="239"/>
    </location>
</feature>
<comment type="subcellular location">
    <subcellularLocation>
        <location evidence="1">Cell membrane</location>
        <topology evidence="1">Multi-pass membrane protein</topology>
    </subcellularLocation>
</comment>
<dbReference type="InterPro" id="IPR004707">
    <property type="entry name" value="MmpL_fam"/>
</dbReference>
<dbReference type="Pfam" id="PF03176">
    <property type="entry name" value="MMPL"/>
    <property type="match status" value="2"/>
</dbReference>
<dbReference type="PANTHER" id="PTHR33406:SF6">
    <property type="entry name" value="MEMBRANE PROTEIN YDGH-RELATED"/>
    <property type="match status" value="1"/>
</dbReference>
<feature type="transmembrane region" description="Helical" evidence="7">
    <location>
        <begin position="245"/>
        <end position="271"/>
    </location>
</feature>
<keyword evidence="4 7" id="KW-0812">Transmembrane</keyword>
<dbReference type="NCBIfam" id="TIGR00833">
    <property type="entry name" value="actII"/>
    <property type="match status" value="1"/>
</dbReference>
<keyword evidence="6 7" id="KW-0472">Membrane</keyword>
<feature type="transmembrane region" description="Helical" evidence="7">
    <location>
        <begin position="193"/>
        <end position="212"/>
    </location>
</feature>
<evidence type="ECO:0000313" key="10">
    <source>
        <dbReference type="Proteomes" id="UP000254291"/>
    </source>
</evidence>
<dbReference type="InterPro" id="IPR050545">
    <property type="entry name" value="Mycobact_MmpL"/>
</dbReference>
<evidence type="ECO:0000256" key="7">
    <source>
        <dbReference type="SAM" id="Phobius"/>
    </source>
</evidence>
<feature type="domain" description="SSD" evidence="8">
    <location>
        <begin position="219"/>
        <end position="349"/>
    </location>
</feature>
<evidence type="ECO:0000259" key="8">
    <source>
        <dbReference type="PROSITE" id="PS50156"/>
    </source>
</evidence>
<feature type="transmembrane region" description="Helical" evidence="7">
    <location>
        <begin position="324"/>
        <end position="349"/>
    </location>
</feature>
<dbReference type="EMBL" id="UGQM01000001">
    <property type="protein sequence ID" value="STZ43843.1"/>
    <property type="molecule type" value="Genomic_DNA"/>
</dbReference>
<dbReference type="PANTHER" id="PTHR33406">
    <property type="entry name" value="MEMBRANE PROTEIN MJ1562-RELATED"/>
    <property type="match status" value="1"/>
</dbReference>
<dbReference type="SUPFAM" id="SSF82866">
    <property type="entry name" value="Multidrug efflux transporter AcrB transmembrane domain"/>
    <property type="match status" value="2"/>
</dbReference>
<dbReference type="InterPro" id="IPR000731">
    <property type="entry name" value="SSD"/>
</dbReference>
<dbReference type="InterPro" id="IPR004869">
    <property type="entry name" value="MMPL_dom"/>
</dbReference>
<feature type="transmembrane region" description="Helical" evidence="7">
    <location>
        <begin position="790"/>
        <end position="814"/>
    </location>
</feature>
<organism evidence="9 10">
    <name type="scientific">Mycolicibacterium gilvum</name>
    <dbReference type="NCBI Taxonomy" id="1804"/>
    <lineage>
        <taxon>Bacteria</taxon>
        <taxon>Bacillati</taxon>
        <taxon>Actinomycetota</taxon>
        <taxon>Actinomycetes</taxon>
        <taxon>Mycobacteriales</taxon>
        <taxon>Mycobacteriaceae</taxon>
        <taxon>Mycolicibacterium</taxon>
    </lineage>
</organism>
<sequence length="996" mass="108288">MSNHQLHKGRPLIARSLRMLAPVTIVGWVALTLLVTFAVPSLEQVGREQSVPMSPKDAPSVQAMAQMGQLFGESSSDSTAMIVLEGQEPLDDSARRYYDQLVGELKKDSAHIENVQDLWGDRLTAAGAQSPDGKAVYVQLNLVGDQGSSAGVESVAAVRAIVDRSPPPPGVSVYVTGAAPLLADMQHSGESSILKMTLIGAVIIFVVLMIVYRSVITVIALLITVGIELFAARGIVAFLGDQEVFLLSTFAINLLVALAMAAGTDYGIFFFGRYQEARNAGEDRETAFYTTYRGVAPVVLGSGLTIAGALMCLSFTRMPIFQTIGLPCAVGMLVAVAVALTLVPAVLALGGRAGLFDPTRAINVRRWRRIGTAIVRWPGPILVATLAVTLIGLVALPGYQTSYDDRQYIPEDVPANAGYAAADRHFSQARMMPDILIVESDRDMRNPADFIVLHKIAKAIFEVPGVSRVQSITRPEGTPLERTSIPFLISMQNAGQQQMMKHMQDRVDDMGAQADMLARQIELARRMYDLQGQLTDTTLRSVALVKELVVVMDELRDNMANFDDFFRPIRNYLYWEPHCYNIPLCFSIRSVFDSLDGIDRIAAKMHELQGDLENFVVLLPELLAQLPRTIEIMESMRSMLLTMHSTMEGTFGVVDNSTQDVTAMGQAFDAANNDDSFYLPQEVFSNPDFQRAMSSFLSPDGKAVRFIISHKNDPGSPEGIGGIQPIRDAVQEALKTTPLRGAQVYMGGSASTFKDFEEGSKYDLLIAAVSALCLIFLIMLLITRGFVASVVIVGTVALSLGASFGLSVLIWQYIFGVPLHWMVLPMAVIVLLGVGSDYNLLLVSRMKEELGAGINTGIIRAMGGTGKVVTNAGLVFAFTMAAMVFSDLMVIGQVGTTIGLGLLFDTLVVRAFLTPAIAALIGRWFWWPIVVRPRPSPRLHAVSSRPIAAHTLVRERHTADLAGTRIRHDDDLPDFDDSITAPIPKGAVATLPKRRS</sequence>
<feature type="transmembrane region" description="Helical" evidence="7">
    <location>
        <begin position="820"/>
        <end position="841"/>
    </location>
</feature>
<accession>A0A378SMA9</accession>
<evidence type="ECO:0000256" key="1">
    <source>
        <dbReference type="ARBA" id="ARBA00004651"/>
    </source>
</evidence>
<feature type="transmembrane region" description="Helical" evidence="7">
    <location>
        <begin position="868"/>
        <end position="895"/>
    </location>
</feature>
<feature type="transmembrane region" description="Helical" evidence="7">
    <location>
        <begin position="20"/>
        <end position="39"/>
    </location>
</feature>
<evidence type="ECO:0000256" key="2">
    <source>
        <dbReference type="ARBA" id="ARBA00010157"/>
    </source>
</evidence>
<reference evidence="9 10" key="1">
    <citation type="submission" date="2018-06" db="EMBL/GenBank/DDBJ databases">
        <authorList>
            <consortium name="Pathogen Informatics"/>
            <person name="Doyle S."/>
        </authorList>
    </citation>
    <scope>NUCLEOTIDE SEQUENCE [LARGE SCALE GENOMIC DNA]</scope>
    <source>
        <strain evidence="9 10">NCTC10742</strain>
    </source>
</reference>
<comment type="similarity">
    <text evidence="2">Belongs to the resistance-nodulation-cell division (RND) (TC 2.A.6) family. MmpL subfamily.</text>
</comment>
<feature type="transmembrane region" description="Helical" evidence="7">
    <location>
        <begin position="907"/>
        <end position="926"/>
    </location>
</feature>
<evidence type="ECO:0000313" key="9">
    <source>
        <dbReference type="EMBL" id="STZ43843.1"/>
    </source>
</evidence>
<dbReference type="Proteomes" id="UP000254291">
    <property type="component" value="Unassembled WGS sequence"/>
</dbReference>
<dbReference type="PROSITE" id="PS50156">
    <property type="entry name" value="SSD"/>
    <property type="match status" value="1"/>
</dbReference>
<dbReference type="FunFam" id="1.20.1640.10:FF:000018">
    <property type="entry name" value="Transmembrane transport protein MmpL10"/>
    <property type="match status" value="1"/>
</dbReference>
<gene>
    <name evidence="9" type="primary">mmpL8_7</name>
    <name evidence="9" type="ORF">NCTC10742_03073</name>
</gene>
<proteinExistence type="inferred from homology"/>
<feature type="transmembrane region" description="Helical" evidence="7">
    <location>
        <begin position="764"/>
        <end position="783"/>
    </location>
</feature>
<dbReference type="AlphaFoldDB" id="A0A378SMA9"/>
<keyword evidence="5 7" id="KW-1133">Transmembrane helix</keyword>
<evidence type="ECO:0000256" key="4">
    <source>
        <dbReference type="ARBA" id="ARBA00022692"/>
    </source>
</evidence>
<dbReference type="RefSeq" id="WP_115327540.1">
    <property type="nucleotide sequence ID" value="NZ_JACKST010000082.1"/>
</dbReference>
<protein>
    <submittedName>
        <fullName evidence="9">Membrane protein mmpL4</fullName>
    </submittedName>
</protein>
<feature type="transmembrane region" description="Helical" evidence="7">
    <location>
        <begin position="292"/>
        <end position="318"/>
    </location>
</feature>
<dbReference type="GO" id="GO:0005886">
    <property type="term" value="C:plasma membrane"/>
    <property type="evidence" value="ECO:0007669"/>
    <property type="project" value="UniProtKB-SubCell"/>
</dbReference>
<evidence type="ECO:0000256" key="3">
    <source>
        <dbReference type="ARBA" id="ARBA00022475"/>
    </source>
</evidence>
<feature type="transmembrane region" description="Helical" evidence="7">
    <location>
        <begin position="370"/>
        <end position="396"/>
    </location>
</feature>
<dbReference type="Gene3D" id="1.20.1640.10">
    <property type="entry name" value="Multidrug efflux transporter AcrB transmembrane domain"/>
    <property type="match status" value="2"/>
</dbReference>
<evidence type="ECO:0000256" key="6">
    <source>
        <dbReference type="ARBA" id="ARBA00023136"/>
    </source>
</evidence>
<evidence type="ECO:0000256" key="5">
    <source>
        <dbReference type="ARBA" id="ARBA00022989"/>
    </source>
</evidence>
<name>A0A378SMA9_9MYCO</name>
<keyword evidence="3" id="KW-1003">Cell membrane</keyword>
<dbReference type="FunFam" id="1.20.1640.10:FF:000020">
    <property type="entry name" value="Transmembrane transport protein MmpL10"/>
    <property type="match status" value="1"/>
</dbReference>